<comment type="subunit">
    <text evidence="3 6">Homotrimer; associates with NifD.</text>
</comment>
<evidence type="ECO:0000256" key="3">
    <source>
        <dbReference type="ARBA" id="ARBA00011284"/>
    </source>
</evidence>
<dbReference type="Pfam" id="PF03206">
    <property type="entry name" value="NifW"/>
    <property type="match status" value="1"/>
</dbReference>
<dbReference type="PIRSF" id="PIRSF005790">
    <property type="entry name" value="NifW"/>
    <property type="match status" value="1"/>
</dbReference>
<proteinExistence type="inferred from homology"/>
<dbReference type="InterPro" id="IPR004893">
    <property type="entry name" value="NifW"/>
</dbReference>
<evidence type="ECO:0000313" key="7">
    <source>
        <dbReference type="EMBL" id="CDQ10264.1"/>
    </source>
</evidence>
<evidence type="ECO:0000313" key="8">
    <source>
        <dbReference type="EMBL" id="SMH64292.1"/>
    </source>
</evidence>
<evidence type="ECO:0000256" key="4">
    <source>
        <dbReference type="ARBA" id="ARBA00016274"/>
    </source>
</evidence>
<dbReference type="EMBL" id="LT841305">
    <property type="protein sequence ID" value="SMH64292.1"/>
    <property type="molecule type" value="Genomic_DNA"/>
</dbReference>
<evidence type="ECO:0000256" key="2">
    <source>
        <dbReference type="ARBA" id="ARBA00008351"/>
    </source>
</evidence>
<evidence type="ECO:0000256" key="5">
    <source>
        <dbReference type="ARBA" id="ARBA00023231"/>
    </source>
</evidence>
<sequence length="110" mass="12579">MSDLRKTLASLSSAEDFLKFLNIDYDETVVHINRLHILKRFHDYLKREGNTDALDDQALHALYVKLLSQSYQDFVVSDAVSEKVFKVFHQAMGVSHVSLEKVAVSAPKER</sequence>
<evidence type="ECO:0000313" key="9">
    <source>
        <dbReference type="Proteomes" id="UP000193925"/>
    </source>
</evidence>
<organism evidence="7">
    <name type="scientific">Acidithiobacillus ferrivorans</name>
    <dbReference type="NCBI Taxonomy" id="160808"/>
    <lineage>
        <taxon>Bacteria</taxon>
        <taxon>Pseudomonadati</taxon>
        <taxon>Pseudomonadota</taxon>
        <taxon>Acidithiobacillia</taxon>
        <taxon>Acidithiobacillales</taxon>
        <taxon>Acidithiobacillaceae</taxon>
        <taxon>Acidithiobacillus</taxon>
    </lineage>
</organism>
<keyword evidence="5 6" id="KW-0535">Nitrogen fixation</keyword>
<dbReference type="EMBL" id="CCCS020000035">
    <property type="protein sequence ID" value="CDQ10264.1"/>
    <property type="molecule type" value="Genomic_DNA"/>
</dbReference>
<dbReference type="AlphaFoldDB" id="A0A060UUK6"/>
<comment type="similarity">
    <text evidence="2 6">Belongs to the NifW family.</text>
</comment>
<dbReference type="RefSeq" id="WP_035192707.1">
    <property type="nucleotide sequence ID" value="NZ_CCCS020000035.1"/>
</dbReference>
<dbReference type="Proteomes" id="UP000193925">
    <property type="component" value="Chromosome AFERRI"/>
</dbReference>
<reference evidence="7" key="2">
    <citation type="submission" date="2014-07" db="EMBL/GenBank/DDBJ databases">
        <title>Initial genome analysis of the psychrotolerant acidophile Acidithiobacillus ferrivorans CF27: insights into iron and sulfur oxidation pathways and into biofilm formation.</title>
        <authorList>
            <person name="Talla E."/>
            <person name="Hedrich S."/>
            <person name="Mangenot S."/>
            <person name="Ji B."/>
            <person name="Johnson D.B."/>
            <person name="Barbe V."/>
            <person name="Bonnefoy V."/>
        </authorList>
    </citation>
    <scope>NUCLEOTIDE SEQUENCE [LARGE SCALE GENOMIC DNA]</scope>
    <source>
        <strain evidence="7">CF27</strain>
    </source>
</reference>
<accession>A0A060UUK6</accession>
<reference evidence="7" key="1">
    <citation type="submission" date="2014-03" db="EMBL/GenBank/DDBJ databases">
        <authorList>
            <person name="Genoscope - CEA"/>
        </authorList>
    </citation>
    <scope>NUCLEOTIDE SEQUENCE [LARGE SCALE GENOMIC DNA]</scope>
    <source>
        <strain evidence="7">CF27</strain>
    </source>
</reference>
<comment type="function">
    <text evidence="1 6">May protect the nitrogenase Fe-Mo protein from oxidative damage.</text>
</comment>
<keyword evidence="9" id="KW-1185">Reference proteome</keyword>
<dbReference type="HAMAP" id="MF_00529">
    <property type="entry name" value="NifW"/>
    <property type="match status" value="1"/>
</dbReference>
<gene>
    <name evidence="6 7" type="primary">nifW</name>
    <name evidence="8" type="ORF">AFERRI_10325</name>
    <name evidence="7" type="ORF">AFERRI_400045</name>
</gene>
<name>A0A060UUK6_9PROT</name>
<protein>
    <recommendedName>
        <fullName evidence="4 6">Nitrogenase-stabilizing/protective protein NifW</fullName>
    </recommendedName>
</protein>
<evidence type="ECO:0000256" key="6">
    <source>
        <dbReference type="HAMAP-Rule" id="MF_00529"/>
    </source>
</evidence>
<dbReference type="GO" id="GO:0009399">
    <property type="term" value="P:nitrogen fixation"/>
    <property type="evidence" value="ECO:0007669"/>
    <property type="project" value="UniProtKB-UniRule"/>
</dbReference>
<reference evidence="8 9" key="3">
    <citation type="submission" date="2017-03" db="EMBL/GenBank/DDBJ databases">
        <authorList>
            <person name="Regsiter A."/>
            <person name="William W."/>
        </authorList>
    </citation>
    <scope>NUCLEOTIDE SEQUENCE [LARGE SCALE GENOMIC DNA]</scope>
    <source>
        <strain evidence="8">PRJEB5721</strain>
    </source>
</reference>
<evidence type="ECO:0000256" key="1">
    <source>
        <dbReference type="ARBA" id="ARBA00002247"/>
    </source>
</evidence>